<keyword evidence="2" id="KW-0732">Signal</keyword>
<feature type="transmembrane region" description="Helical" evidence="1">
    <location>
        <begin position="147"/>
        <end position="178"/>
    </location>
</feature>
<evidence type="ECO:0000313" key="4">
    <source>
        <dbReference type="Proteomes" id="UP000219338"/>
    </source>
</evidence>
<gene>
    <name evidence="3" type="ORF">ARMOST_18165</name>
</gene>
<accession>A0A284S121</accession>
<keyword evidence="1" id="KW-0472">Membrane</keyword>
<dbReference type="Proteomes" id="UP000219338">
    <property type="component" value="Unassembled WGS sequence"/>
</dbReference>
<evidence type="ECO:0000313" key="3">
    <source>
        <dbReference type="EMBL" id="SJL14699.1"/>
    </source>
</evidence>
<keyword evidence="1" id="KW-0812">Transmembrane</keyword>
<evidence type="ECO:0000256" key="2">
    <source>
        <dbReference type="SAM" id="SignalP"/>
    </source>
</evidence>
<protein>
    <submittedName>
        <fullName evidence="3">Uncharacterized protein</fullName>
    </submittedName>
</protein>
<name>A0A284S121_ARMOS</name>
<feature type="signal peptide" evidence="2">
    <location>
        <begin position="1"/>
        <end position="19"/>
    </location>
</feature>
<sequence length="181" mass="18383">MFTSKLTVAFLSLVSFVAATPATIITRAPTSVMDVLTNLKSTTDTILPQIDALVGNKTATEASVTPLLNQVISAVDGATSSVFSLQVQGVITKRDVKSDVAALAASIMNDINKTTQGLGSSGCGCVQGGLLGVVGATLFKLLVTLELLVPGLLVVITLLLKGVVGTVITLLCGLLGVVTGK</sequence>
<dbReference type="EMBL" id="FUEG01000025">
    <property type="protein sequence ID" value="SJL14699.1"/>
    <property type="molecule type" value="Genomic_DNA"/>
</dbReference>
<feature type="chain" id="PRO_5013148561" evidence="2">
    <location>
        <begin position="20"/>
        <end position="181"/>
    </location>
</feature>
<proteinExistence type="predicted"/>
<dbReference type="OrthoDB" id="2575973at2759"/>
<keyword evidence="4" id="KW-1185">Reference proteome</keyword>
<dbReference type="AlphaFoldDB" id="A0A284S121"/>
<dbReference type="OMA" id="SNKTHAT"/>
<organism evidence="3 4">
    <name type="scientific">Armillaria ostoyae</name>
    <name type="common">Armillaria root rot fungus</name>
    <dbReference type="NCBI Taxonomy" id="47428"/>
    <lineage>
        <taxon>Eukaryota</taxon>
        <taxon>Fungi</taxon>
        <taxon>Dikarya</taxon>
        <taxon>Basidiomycota</taxon>
        <taxon>Agaricomycotina</taxon>
        <taxon>Agaricomycetes</taxon>
        <taxon>Agaricomycetidae</taxon>
        <taxon>Agaricales</taxon>
        <taxon>Marasmiineae</taxon>
        <taxon>Physalacriaceae</taxon>
        <taxon>Armillaria</taxon>
    </lineage>
</organism>
<reference evidence="4" key="1">
    <citation type="journal article" date="2017" name="Nat. Ecol. Evol.">
        <title>Genome expansion and lineage-specific genetic innovations in the forest pathogenic fungi Armillaria.</title>
        <authorList>
            <person name="Sipos G."/>
            <person name="Prasanna A.N."/>
            <person name="Walter M.C."/>
            <person name="O'Connor E."/>
            <person name="Balint B."/>
            <person name="Krizsan K."/>
            <person name="Kiss B."/>
            <person name="Hess J."/>
            <person name="Varga T."/>
            <person name="Slot J."/>
            <person name="Riley R."/>
            <person name="Boka B."/>
            <person name="Rigling D."/>
            <person name="Barry K."/>
            <person name="Lee J."/>
            <person name="Mihaltcheva S."/>
            <person name="LaButti K."/>
            <person name="Lipzen A."/>
            <person name="Waldron R."/>
            <person name="Moloney N.M."/>
            <person name="Sperisen C."/>
            <person name="Kredics L."/>
            <person name="Vagvoelgyi C."/>
            <person name="Patrignani A."/>
            <person name="Fitzpatrick D."/>
            <person name="Nagy I."/>
            <person name="Doyle S."/>
            <person name="Anderson J.B."/>
            <person name="Grigoriev I.V."/>
            <person name="Gueldener U."/>
            <person name="Muensterkoetter M."/>
            <person name="Nagy L.G."/>
        </authorList>
    </citation>
    <scope>NUCLEOTIDE SEQUENCE [LARGE SCALE GENOMIC DNA]</scope>
    <source>
        <strain evidence="4">C18/9</strain>
    </source>
</reference>
<keyword evidence="1" id="KW-1133">Transmembrane helix</keyword>
<evidence type="ECO:0000256" key="1">
    <source>
        <dbReference type="SAM" id="Phobius"/>
    </source>
</evidence>